<feature type="region of interest" description="RNA binding" evidence="5">
    <location>
        <begin position="303"/>
        <end position="309"/>
    </location>
</feature>
<evidence type="ECO:0000313" key="8">
    <source>
        <dbReference type="EMBL" id="EHN10850.1"/>
    </source>
</evidence>
<dbReference type="Gene3D" id="3.20.20.105">
    <property type="entry name" value="Queuine tRNA-ribosyltransferase-like"/>
    <property type="match status" value="1"/>
</dbReference>
<feature type="binding site" evidence="5">
    <location>
        <position position="396"/>
    </location>
    <ligand>
        <name>Zn(2+)</name>
        <dbReference type="ChEBI" id="CHEBI:29105"/>
    </ligand>
</feature>
<dbReference type="RefSeq" id="WP_007575138.1">
    <property type="nucleotide sequence ID" value="NZ_AGUD01000200.1"/>
</dbReference>
<dbReference type="PANTHER" id="PTHR46499">
    <property type="entry name" value="QUEUINE TRNA-RIBOSYLTRANSFERASE"/>
    <property type="match status" value="1"/>
</dbReference>
<proteinExistence type="inferred from homology"/>
<feature type="binding site" evidence="5">
    <location>
        <position position="366"/>
    </location>
    <ligand>
        <name>Zn(2+)</name>
        <dbReference type="ChEBI" id="CHEBI:29105"/>
    </ligand>
</feature>
<dbReference type="Pfam" id="PF01702">
    <property type="entry name" value="TGT"/>
    <property type="match status" value="2"/>
</dbReference>
<feature type="region of interest" description="RNA binding; important for wobble base 34 recognition" evidence="5">
    <location>
        <begin position="327"/>
        <end position="331"/>
    </location>
</feature>
<accession>H0E681</accession>
<dbReference type="Proteomes" id="UP000005143">
    <property type="component" value="Unassembled WGS sequence"/>
</dbReference>
<dbReference type="EC" id="2.4.2.29" evidence="5"/>
<reference evidence="8 9" key="1">
    <citation type="journal article" date="2013" name="Biodegradation">
        <title>Quantitative proteomic analysis of ibuprofen-degrading Patulibacter sp. strain I11.</title>
        <authorList>
            <person name="Almeida B."/>
            <person name="Kjeldal H."/>
            <person name="Lolas I."/>
            <person name="Knudsen A.D."/>
            <person name="Carvalho G."/>
            <person name="Nielsen K.L."/>
            <person name="Barreto Crespo M.T."/>
            <person name="Stensballe A."/>
            <person name="Nielsen J.L."/>
        </authorList>
    </citation>
    <scope>NUCLEOTIDE SEQUENCE [LARGE SCALE GENOMIC DNA]</scope>
    <source>
        <strain evidence="8 9">I11</strain>
    </source>
</reference>
<comment type="cofactor">
    <cofactor evidence="5">
        <name>Zn(2+)</name>
        <dbReference type="ChEBI" id="CHEBI:29105"/>
    </cofactor>
    <text evidence="5">Binds 1 zinc ion per subunit.</text>
</comment>
<dbReference type="PANTHER" id="PTHR46499:SF1">
    <property type="entry name" value="QUEUINE TRNA-RIBOSYLTRANSFERASE"/>
    <property type="match status" value="1"/>
</dbReference>
<keyword evidence="4 5" id="KW-0671">Queuosine biosynthesis</keyword>
<keyword evidence="9" id="KW-1185">Reference proteome</keyword>
<evidence type="ECO:0000256" key="2">
    <source>
        <dbReference type="ARBA" id="ARBA00022679"/>
    </source>
</evidence>
<comment type="catalytic activity">
    <reaction evidence="5">
        <text>7-aminomethyl-7-carbaguanine + guanosine(34) in tRNA = 7-aminomethyl-7-carbaguanosine(34) in tRNA + guanine</text>
        <dbReference type="Rhea" id="RHEA:24104"/>
        <dbReference type="Rhea" id="RHEA-COMP:10341"/>
        <dbReference type="Rhea" id="RHEA-COMP:10342"/>
        <dbReference type="ChEBI" id="CHEBI:16235"/>
        <dbReference type="ChEBI" id="CHEBI:58703"/>
        <dbReference type="ChEBI" id="CHEBI:74269"/>
        <dbReference type="ChEBI" id="CHEBI:82833"/>
        <dbReference type="EC" id="2.4.2.29"/>
    </reaction>
</comment>
<evidence type="ECO:0000256" key="5">
    <source>
        <dbReference type="HAMAP-Rule" id="MF_00168"/>
    </source>
</evidence>
<comment type="subunit">
    <text evidence="5">Homodimer. Within each dimer, one monomer is responsible for RNA recognition and catalysis, while the other monomer binds to the replacement base PreQ1.</text>
</comment>
<dbReference type="InterPro" id="IPR036511">
    <property type="entry name" value="TGT-like_sf"/>
</dbReference>
<feature type="binding site" evidence="5">
    <location>
        <position position="198"/>
    </location>
    <ligand>
        <name>substrate</name>
    </ligand>
</feature>
<organism evidence="8 9">
    <name type="scientific">Patulibacter medicamentivorans</name>
    <dbReference type="NCBI Taxonomy" id="1097667"/>
    <lineage>
        <taxon>Bacteria</taxon>
        <taxon>Bacillati</taxon>
        <taxon>Actinomycetota</taxon>
        <taxon>Thermoleophilia</taxon>
        <taxon>Solirubrobacterales</taxon>
        <taxon>Patulibacteraceae</taxon>
        <taxon>Patulibacter</taxon>
    </lineage>
</organism>
<dbReference type="GO" id="GO:0008616">
    <property type="term" value="P:tRNA queuosine(34) biosynthetic process"/>
    <property type="evidence" value="ECO:0007669"/>
    <property type="project" value="UniProtKB-UniRule"/>
</dbReference>
<feature type="active site" description="Proton acceptor" evidence="5">
    <location>
        <position position="113"/>
    </location>
</feature>
<evidence type="ECO:0000256" key="1">
    <source>
        <dbReference type="ARBA" id="ARBA00022676"/>
    </source>
</evidence>
<dbReference type="SUPFAM" id="SSF51713">
    <property type="entry name" value="tRNA-guanine transglycosylase"/>
    <property type="match status" value="1"/>
</dbReference>
<evidence type="ECO:0000256" key="6">
    <source>
        <dbReference type="SAM" id="MobiDB-lite"/>
    </source>
</evidence>
<feature type="binding site" evidence="5">
    <location>
        <position position="243"/>
    </location>
    <ligand>
        <name>substrate</name>
    </ligand>
</feature>
<dbReference type="InterPro" id="IPR002616">
    <property type="entry name" value="tRNA_ribo_trans-like"/>
</dbReference>
<dbReference type="HAMAP" id="MF_00168">
    <property type="entry name" value="Q_tRNA_Tgt"/>
    <property type="match status" value="1"/>
</dbReference>
<feature type="binding site" evidence="5">
    <location>
        <position position="369"/>
    </location>
    <ligand>
        <name>Zn(2+)</name>
        <dbReference type="ChEBI" id="CHEBI:29105"/>
    </ligand>
</feature>
<dbReference type="InterPro" id="IPR050076">
    <property type="entry name" value="ArchSynthase1/Queuine_TRR"/>
</dbReference>
<keyword evidence="1 5" id="KW-0328">Glycosyltransferase</keyword>
<comment type="caution">
    <text evidence="8">The sequence shown here is derived from an EMBL/GenBank/DDBJ whole genome shotgun (WGS) entry which is preliminary data.</text>
</comment>
<dbReference type="OrthoDB" id="9805417at2"/>
<feature type="region of interest" description="Disordered" evidence="6">
    <location>
        <begin position="1"/>
        <end position="20"/>
    </location>
</feature>
<dbReference type="NCBIfam" id="TIGR00430">
    <property type="entry name" value="Q_tRNA_tgt"/>
    <property type="match status" value="1"/>
</dbReference>
<feature type="binding site" evidence="5">
    <location>
        <begin position="113"/>
        <end position="117"/>
    </location>
    <ligand>
        <name>substrate</name>
    </ligand>
</feature>
<feature type="active site" description="Nucleophile" evidence="5">
    <location>
        <position position="322"/>
    </location>
</feature>
<dbReference type="EMBL" id="AGUD01000200">
    <property type="protein sequence ID" value="EHN10850.1"/>
    <property type="molecule type" value="Genomic_DNA"/>
</dbReference>
<dbReference type="GO" id="GO:0046872">
    <property type="term" value="F:metal ion binding"/>
    <property type="evidence" value="ECO:0007669"/>
    <property type="project" value="UniProtKB-KW"/>
</dbReference>
<dbReference type="GO" id="GO:0008479">
    <property type="term" value="F:tRNA-guanosine(34) queuine transglycosylase activity"/>
    <property type="evidence" value="ECO:0007669"/>
    <property type="project" value="UniProtKB-UniRule"/>
</dbReference>
<keyword evidence="5" id="KW-0479">Metal-binding</keyword>
<comment type="similarity">
    <text evidence="5">Belongs to the queuine tRNA-ribosyltransferase family.</text>
</comment>
<keyword evidence="3 5" id="KW-0819">tRNA processing</keyword>
<feature type="domain" description="tRNA-guanine(15) transglycosylase-like" evidence="7">
    <location>
        <begin position="148"/>
        <end position="421"/>
    </location>
</feature>
<dbReference type="PATRIC" id="fig|1097667.3.peg.2312"/>
<dbReference type="InterPro" id="IPR004803">
    <property type="entry name" value="TGT"/>
</dbReference>
<feature type="binding site" evidence="5">
    <location>
        <position position="364"/>
    </location>
    <ligand>
        <name>Zn(2+)</name>
        <dbReference type="ChEBI" id="CHEBI:29105"/>
    </ligand>
</feature>
<feature type="domain" description="tRNA-guanine(15) transglycosylase-like" evidence="7">
    <location>
        <begin position="36"/>
        <end position="124"/>
    </location>
</feature>
<comment type="pathway">
    <text evidence="5">tRNA modification; tRNA-queuosine biosynthesis.</text>
</comment>
<dbReference type="UniPathway" id="UPA00392"/>
<evidence type="ECO:0000313" key="9">
    <source>
        <dbReference type="Proteomes" id="UP000005143"/>
    </source>
</evidence>
<feature type="compositionally biased region" description="Gly residues" evidence="6">
    <location>
        <begin position="135"/>
        <end position="151"/>
    </location>
</feature>
<dbReference type="GO" id="GO:0005829">
    <property type="term" value="C:cytosol"/>
    <property type="evidence" value="ECO:0007669"/>
    <property type="project" value="TreeGrafter"/>
</dbReference>
<name>H0E681_9ACTN</name>
<evidence type="ECO:0000259" key="7">
    <source>
        <dbReference type="Pfam" id="PF01702"/>
    </source>
</evidence>
<evidence type="ECO:0000256" key="3">
    <source>
        <dbReference type="ARBA" id="ARBA00022694"/>
    </source>
</evidence>
<keyword evidence="5" id="KW-0862">Zinc</keyword>
<comment type="function">
    <text evidence="5">Catalyzes the base-exchange of a guanine (G) residue with the queuine precursor 7-aminomethyl-7-deazaguanine (PreQ1) at position 34 (anticodon wobble position) in tRNAs with GU(N) anticodons (tRNA-Asp, -Asn, -His and -Tyr). Catalysis occurs through a double-displacement mechanism. The nucleophile active site attacks the C1' of nucleotide 34 to detach the guanine base from the RNA, forming a covalent enzyme-RNA intermediate. The proton acceptor active site deprotonates the incoming PreQ1, allowing a nucleophilic attack on the C1' of the ribose to form the product. After dissociation, two additional enzymatic reactions on the tRNA convert PreQ1 to queuine (Q), resulting in the hypermodified nucleoside queuosine (7-(((4,5-cis-dihydroxy-2-cyclopenten-1-yl)amino)methyl)-7-deazaguanosine).</text>
</comment>
<feature type="compositionally biased region" description="Low complexity" evidence="6">
    <location>
        <begin position="1"/>
        <end position="10"/>
    </location>
</feature>
<dbReference type="NCBIfam" id="TIGR00449">
    <property type="entry name" value="tgt_general"/>
    <property type="match status" value="1"/>
</dbReference>
<feature type="region of interest" description="Disordered" evidence="6">
    <location>
        <begin position="132"/>
        <end position="153"/>
    </location>
</feature>
<feature type="binding site" evidence="5">
    <location>
        <position position="270"/>
    </location>
    <ligand>
        <name>substrate</name>
    </ligand>
</feature>
<sequence length="430" mass="46672">MDPSSAAPSLDAPPRPAAERPREVFRIEARDGGSLARAGVIATAHGEVRTPGFVPLATKATVRGLLPSEVRELGFDIVLGNTFHLMLSPGHELIRGHGGLHRFMGWDGPIITDSGGFQVFSMGHGAVADEIKGRTGSGGKGGTATAGGGIRSHGRIDEIGEQGVAFRSHLDGSKQFLSPERSMEVQAALGTDLAVVFDECTPFHVDRDYTARSTERTHRWLERCLTWHEQHAPGWQLVYGIVQGGVHEDLRIEAAETVASSRADAIAIGGSLGSHKDQMYEVVGWTTARLGGVHERKPRHLLGIGEIDDLVRGVEQGIDTFDCAMPTRLGRHGMALVPDPDRRWRVDLTQARWKDSDEPLCEGCPCPACAQGFSRGYLRYLAHQRELLGMRLLTQHNLAFVARVLARLRQAIVDGRLAEEAAAIRGGRLP</sequence>
<gene>
    <name evidence="5" type="primary">tgt</name>
    <name evidence="8" type="ORF">PAI11_23310</name>
</gene>
<dbReference type="AlphaFoldDB" id="H0E681"/>
<keyword evidence="2 5" id="KW-0808">Transferase</keyword>
<protein>
    <recommendedName>
        <fullName evidence="5">Queuine tRNA-ribosyltransferase</fullName>
        <ecNumber evidence="5">2.4.2.29</ecNumber>
    </recommendedName>
    <alternativeName>
        <fullName evidence="5">Guanine insertion enzyme</fullName>
    </alternativeName>
    <alternativeName>
        <fullName evidence="5">tRNA-guanine transglycosylase</fullName>
    </alternativeName>
</protein>
<evidence type="ECO:0000256" key="4">
    <source>
        <dbReference type="ARBA" id="ARBA00022785"/>
    </source>
</evidence>